<comment type="caution">
    <text evidence="1">The sequence shown here is derived from an EMBL/GenBank/DDBJ whole genome shotgun (WGS) entry which is preliminary data.</text>
</comment>
<dbReference type="EMBL" id="JAHKSW010000028">
    <property type="protein sequence ID" value="KAG7314470.1"/>
    <property type="molecule type" value="Genomic_DNA"/>
</dbReference>
<evidence type="ECO:0000313" key="2">
    <source>
        <dbReference type="Proteomes" id="UP000824219"/>
    </source>
</evidence>
<reference evidence="1 2" key="1">
    <citation type="submission" date="2021-06" db="EMBL/GenBank/DDBJ databases">
        <title>Chromosome-level genome assembly of the red-tail catfish (Hemibagrus wyckioides).</title>
        <authorList>
            <person name="Shao F."/>
        </authorList>
    </citation>
    <scope>NUCLEOTIDE SEQUENCE [LARGE SCALE GENOMIC DNA]</scope>
    <source>
        <strain evidence="1">EC202008001</strain>
        <tissue evidence="1">Blood</tissue>
    </source>
</reference>
<keyword evidence="2" id="KW-1185">Reference proteome</keyword>
<sequence length="66" mass="7311">MMVTAGATWSDLSTLMLVTEGTEVLEDLDVPRACTLFTGLMDTLHLSYNKQIFLQLDLEASLKKCS</sequence>
<dbReference type="AlphaFoldDB" id="A0A9D3N2T8"/>
<name>A0A9D3N2T8_9TELE</name>
<gene>
    <name evidence="1" type="ORF">KOW79_021773</name>
</gene>
<proteinExistence type="predicted"/>
<dbReference type="Proteomes" id="UP000824219">
    <property type="component" value="Linkage Group LG28"/>
</dbReference>
<protein>
    <submittedName>
        <fullName evidence="1">Uncharacterized protein</fullName>
    </submittedName>
</protein>
<dbReference type="OrthoDB" id="8999651at2759"/>
<evidence type="ECO:0000313" key="1">
    <source>
        <dbReference type="EMBL" id="KAG7314470.1"/>
    </source>
</evidence>
<accession>A0A9D3N2T8</accession>
<organism evidence="1 2">
    <name type="scientific">Hemibagrus wyckioides</name>
    <dbReference type="NCBI Taxonomy" id="337641"/>
    <lineage>
        <taxon>Eukaryota</taxon>
        <taxon>Metazoa</taxon>
        <taxon>Chordata</taxon>
        <taxon>Craniata</taxon>
        <taxon>Vertebrata</taxon>
        <taxon>Euteleostomi</taxon>
        <taxon>Actinopterygii</taxon>
        <taxon>Neopterygii</taxon>
        <taxon>Teleostei</taxon>
        <taxon>Ostariophysi</taxon>
        <taxon>Siluriformes</taxon>
        <taxon>Bagridae</taxon>
        <taxon>Hemibagrus</taxon>
    </lineage>
</organism>